<dbReference type="CDD" id="cd00118">
    <property type="entry name" value="LysM"/>
    <property type="match status" value="3"/>
</dbReference>
<proteinExistence type="predicted"/>
<keyword evidence="2" id="KW-0732">Signal</keyword>
<evidence type="ECO:0000259" key="3">
    <source>
        <dbReference type="PROSITE" id="PS51782"/>
    </source>
</evidence>
<dbReference type="Pfam" id="PF01476">
    <property type="entry name" value="LysM"/>
    <property type="match status" value="3"/>
</dbReference>
<dbReference type="PANTHER" id="PTHR33734:SF22">
    <property type="entry name" value="MEMBRANE-BOUND LYTIC MUREIN TRANSGLYCOSYLASE D"/>
    <property type="match status" value="1"/>
</dbReference>
<evidence type="ECO:0000256" key="2">
    <source>
        <dbReference type="SAM" id="SignalP"/>
    </source>
</evidence>
<sequence>MNNRITSFCSVCCFFLFISLFNGNLAKAEELILGDSIGVEKVGNKTFILHQVTQGETLFSISRRYSASVGEIQSANESLKQGLKTGQTIRIPYVTSAQAPEGGSIHKVSPGETLFSISKKYGVTVDSLKQWNKLMGNDLSVGQTLVVKETAPEPTQTVAAPVTVASVSTVSSTPQEKPKTTPEVKKEEKKPEPKPEPEKPRPTPVKETVQEKPVTKSAPIVPGEWISHTVKQGETLFSISNQYNSSVEDLIKWNALSSNNLRSGQVIKVGRAPEGPSTVPVIGEPKVAASTAEMNVEPTIENTSGGFKNIKENGQAEVIEGTGGHKKYLVLHRSAPVGSIIRVKNEENDMTIFARVVGTLPETGDNSKLVIKLSQAAYDQLRAVNARFPVEVLY</sequence>
<feature type="signal peptide" evidence="2">
    <location>
        <begin position="1"/>
        <end position="28"/>
    </location>
</feature>
<dbReference type="RefSeq" id="WP_133553500.1">
    <property type="nucleotide sequence ID" value="NZ_SNYF01000005.1"/>
</dbReference>
<protein>
    <submittedName>
        <fullName evidence="4">LysM domain-containing protein</fullName>
    </submittedName>
</protein>
<comment type="caution">
    <text evidence="4">The sequence shown here is derived from an EMBL/GenBank/DDBJ whole genome shotgun (WGS) entry which is preliminary data.</text>
</comment>
<feature type="domain" description="LysM" evidence="3">
    <location>
        <begin position="48"/>
        <end position="91"/>
    </location>
</feature>
<dbReference type="EMBL" id="SNYF01000005">
    <property type="protein sequence ID" value="TDQ19310.1"/>
    <property type="molecule type" value="Genomic_DNA"/>
</dbReference>
<dbReference type="Gene3D" id="2.40.40.10">
    <property type="entry name" value="RlpA-like domain"/>
    <property type="match status" value="1"/>
</dbReference>
<dbReference type="Gene3D" id="3.10.350.10">
    <property type="entry name" value="LysM domain"/>
    <property type="match status" value="3"/>
</dbReference>
<dbReference type="InterPro" id="IPR036908">
    <property type="entry name" value="RlpA-like_sf"/>
</dbReference>
<feature type="domain" description="LysM" evidence="3">
    <location>
        <begin position="226"/>
        <end position="269"/>
    </location>
</feature>
<feature type="compositionally biased region" description="Basic and acidic residues" evidence="1">
    <location>
        <begin position="176"/>
        <end position="201"/>
    </location>
</feature>
<dbReference type="Proteomes" id="UP000294535">
    <property type="component" value="Unassembled WGS sequence"/>
</dbReference>
<gene>
    <name evidence="4" type="ORF">DFQ04_1131</name>
</gene>
<dbReference type="PROSITE" id="PS51782">
    <property type="entry name" value="LYSM"/>
    <property type="match status" value="3"/>
</dbReference>
<accession>A0A4R6T8H2</accession>
<dbReference type="SMART" id="SM00257">
    <property type="entry name" value="LysM"/>
    <property type="match status" value="3"/>
</dbReference>
<dbReference type="InterPro" id="IPR036779">
    <property type="entry name" value="LysM_dom_sf"/>
</dbReference>
<dbReference type="GO" id="GO:0008932">
    <property type="term" value="F:lytic endotransglycosylase activity"/>
    <property type="evidence" value="ECO:0007669"/>
    <property type="project" value="TreeGrafter"/>
</dbReference>
<evidence type="ECO:0000313" key="5">
    <source>
        <dbReference type="Proteomes" id="UP000294535"/>
    </source>
</evidence>
<reference evidence="4 5" key="1">
    <citation type="submission" date="2019-03" db="EMBL/GenBank/DDBJ databases">
        <title>Genomic Encyclopedia of Type Strains, Phase III (KMG-III): the genomes of soil and plant-associated and newly described type strains.</title>
        <authorList>
            <person name="Whitman W."/>
        </authorList>
    </citation>
    <scope>NUCLEOTIDE SEQUENCE [LARGE SCALE GENOMIC DNA]</scope>
    <source>
        <strain evidence="4 5">CECT 8446</strain>
    </source>
</reference>
<name>A0A4R6T8H2_9BACT</name>
<evidence type="ECO:0000256" key="1">
    <source>
        <dbReference type="SAM" id="MobiDB-lite"/>
    </source>
</evidence>
<dbReference type="PANTHER" id="PTHR33734">
    <property type="entry name" value="LYSM DOMAIN-CONTAINING GPI-ANCHORED PROTEIN 2"/>
    <property type="match status" value="1"/>
</dbReference>
<dbReference type="AlphaFoldDB" id="A0A4R6T8H2"/>
<dbReference type="InterPro" id="IPR018392">
    <property type="entry name" value="LysM"/>
</dbReference>
<keyword evidence="5" id="KW-1185">Reference proteome</keyword>
<dbReference type="SUPFAM" id="SSF54106">
    <property type="entry name" value="LysM domain"/>
    <property type="match status" value="3"/>
</dbReference>
<organism evidence="4 5">
    <name type="scientific">Algoriphagus boseongensis</name>
    <dbReference type="NCBI Taxonomy" id="1442587"/>
    <lineage>
        <taxon>Bacteria</taxon>
        <taxon>Pseudomonadati</taxon>
        <taxon>Bacteroidota</taxon>
        <taxon>Cytophagia</taxon>
        <taxon>Cytophagales</taxon>
        <taxon>Cyclobacteriaceae</taxon>
        <taxon>Algoriphagus</taxon>
    </lineage>
</organism>
<feature type="domain" description="LysM" evidence="3">
    <location>
        <begin position="104"/>
        <end position="147"/>
    </location>
</feature>
<evidence type="ECO:0000313" key="4">
    <source>
        <dbReference type="EMBL" id="TDQ19310.1"/>
    </source>
</evidence>
<dbReference type="OrthoDB" id="2149800at2"/>
<feature type="region of interest" description="Disordered" evidence="1">
    <location>
        <begin position="167"/>
        <end position="213"/>
    </location>
</feature>
<feature type="chain" id="PRO_5020620051" evidence="2">
    <location>
        <begin position="29"/>
        <end position="394"/>
    </location>
</feature>